<accession>A0ACC3NB02</accession>
<comment type="caution">
    <text evidence="1">The sequence shown here is derived from an EMBL/GenBank/DDBJ whole genome shotgun (WGS) entry which is preliminary data.</text>
</comment>
<dbReference type="Proteomes" id="UP001281147">
    <property type="component" value="Unassembled WGS sequence"/>
</dbReference>
<sequence length="117" mass="13049">MKLNIISGLFLALVATVSAATPGATTCLIRHPGIYTAIQDFCNKGNIMVPSKYALSGKKHGGMYINISGNCKPKQWVPRKWCTKHFMRLCARSNDQGANRRKLGRNHCQTWLTWPMG</sequence>
<proteinExistence type="predicted"/>
<keyword evidence="2" id="KW-1185">Reference proteome</keyword>
<organism evidence="1 2">
    <name type="scientific">Vermiconidia calcicola</name>
    <dbReference type="NCBI Taxonomy" id="1690605"/>
    <lineage>
        <taxon>Eukaryota</taxon>
        <taxon>Fungi</taxon>
        <taxon>Dikarya</taxon>
        <taxon>Ascomycota</taxon>
        <taxon>Pezizomycotina</taxon>
        <taxon>Dothideomycetes</taxon>
        <taxon>Dothideomycetidae</taxon>
        <taxon>Mycosphaerellales</taxon>
        <taxon>Extremaceae</taxon>
        <taxon>Vermiconidia</taxon>
    </lineage>
</organism>
<name>A0ACC3NB02_9PEZI</name>
<reference evidence="1" key="1">
    <citation type="submission" date="2023-07" db="EMBL/GenBank/DDBJ databases">
        <title>Black Yeasts Isolated from many extreme environments.</title>
        <authorList>
            <person name="Coleine C."/>
            <person name="Stajich J.E."/>
            <person name="Selbmann L."/>
        </authorList>
    </citation>
    <scope>NUCLEOTIDE SEQUENCE</scope>
    <source>
        <strain evidence="1">CCFEE 5714</strain>
    </source>
</reference>
<gene>
    <name evidence="1" type="ORF">LTR37_008230</name>
</gene>
<dbReference type="EMBL" id="JAUTXU010000060">
    <property type="protein sequence ID" value="KAK3713744.1"/>
    <property type="molecule type" value="Genomic_DNA"/>
</dbReference>
<protein>
    <submittedName>
        <fullName evidence="1">Uncharacterized protein</fullName>
    </submittedName>
</protein>
<evidence type="ECO:0000313" key="1">
    <source>
        <dbReference type="EMBL" id="KAK3713744.1"/>
    </source>
</evidence>
<evidence type="ECO:0000313" key="2">
    <source>
        <dbReference type="Proteomes" id="UP001281147"/>
    </source>
</evidence>